<dbReference type="Proteomes" id="UP000481153">
    <property type="component" value="Unassembled WGS sequence"/>
</dbReference>
<evidence type="ECO:0000313" key="2">
    <source>
        <dbReference type="EMBL" id="KAF0726104.1"/>
    </source>
</evidence>
<organism evidence="2 3">
    <name type="scientific">Aphanomyces euteiches</name>
    <dbReference type="NCBI Taxonomy" id="100861"/>
    <lineage>
        <taxon>Eukaryota</taxon>
        <taxon>Sar</taxon>
        <taxon>Stramenopiles</taxon>
        <taxon>Oomycota</taxon>
        <taxon>Saprolegniomycetes</taxon>
        <taxon>Saprolegniales</taxon>
        <taxon>Verrucalvaceae</taxon>
        <taxon>Aphanomyces</taxon>
    </lineage>
</organism>
<accession>A0A6G0WGF6</accession>
<name>A0A6G0WGF6_9STRA</name>
<dbReference type="VEuPathDB" id="FungiDB:AeMF1_005565"/>
<feature type="compositionally biased region" description="Basic and acidic residues" evidence="1">
    <location>
        <begin position="127"/>
        <end position="141"/>
    </location>
</feature>
<dbReference type="AlphaFoldDB" id="A0A6G0WGF6"/>
<sequence length="203" mass="22092">MLCSIFAMNVRLPLFRHCPNYLRPALAMRLFVTLALATSAVVALNQPRQDSPVLLDHQQIRMDTADNDLRVLQGGRDVKHAKRSLRGQDVPTASYDSSARRLSSAGLFSCCFKGQSGSPSANNPAIRRQDDSMTESRRRDITIVNQSPLAHRQIRGQRRAQGQAGAAGQGGRRTQRQESMYMSGPLGSPGASGRSSPSGRSST</sequence>
<dbReference type="EMBL" id="VJMJ01000225">
    <property type="protein sequence ID" value="KAF0726104.1"/>
    <property type="molecule type" value="Genomic_DNA"/>
</dbReference>
<evidence type="ECO:0000256" key="1">
    <source>
        <dbReference type="SAM" id="MobiDB-lite"/>
    </source>
</evidence>
<gene>
    <name evidence="2" type="ORF">Ae201684_015563</name>
</gene>
<protein>
    <submittedName>
        <fullName evidence="2">Uncharacterized protein</fullName>
    </submittedName>
</protein>
<keyword evidence="3" id="KW-1185">Reference proteome</keyword>
<comment type="caution">
    <text evidence="2">The sequence shown here is derived from an EMBL/GenBank/DDBJ whole genome shotgun (WGS) entry which is preliminary data.</text>
</comment>
<reference evidence="2 3" key="1">
    <citation type="submission" date="2019-07" db="EMBL/GenBank/DDBJ databases">
        <title>Genomics analysis of Aphanomyces spp. identifies a new class of oomycete effector associated with host adaptation.</title>
        <authorList>
            <person name="Gaulin E."/>
        </authorList>
    </citation>
    <scope>NUCLEOTIDE SEQUENCE [LARGE SCALE GENOMIC DNA]</scope>
    <source>
        <strain evidence="2 3">ATCC 201684</strain>
    </source>
</reference>
<feature type="region of interest" description="Disordered" evidence="1">
    <location>
        <begin position="115"/>
        <end position="203"/>
    </location>
</feature>
<proteinExistence type="predicted"/>
<evidence type="ECO:0000313" key="3">
    <source>
        <dbReference type="Proteomes" id="UP000481153"/>
    </source>
</evidence>
<feature type="compositionally biased region" description="Low complexity" evidence="1">
    <location>
        <begin position="183"/>
        <end position="203"/>
    </location>
</feature>